<comment type="subcellular location">
    <subcellularLocation>
        <location evidence="1">Cell membrane</location>
        <topology evidence="1">Multi-pass membrane protein</topology>
    </subcellularLocation>
</comment>
<feature type="transmembrane region" description="Helical" evidence="8">
    <location>
        <begin position="101"/>
        <end position="122"/>
    </location>
</feature>
<feature type="transmembrane region" description="Helical" evidence="8">
    <location>
        <begin position="185"/>
        <end position="211"/>
    </location>
</feature>
<evidence type="ECO:0000256" key="2">
    <source>
        <dbReference type="ARBA" id="ARBA00022448"/>
    </source>
</evidence>
<keyword evidence="2" id="KW-0813">Transport</keyword>
<feature type="transmembrane region" description="Helical" evidence="8">
    <location>
        <begin position="394"/>
        <end position="415"/>
    </location>
</feature>
<dbReference type="Proteomes" id="UP000322553">
    <property type="component" value="Chromosome"/>
</dbReference>
<feature type="transmembrane region" description="Helical" evidence="8">
    <location>
        <begin position="310"/>
        <end position="328"/>
    </location>
</feature>
<organism evidence="10 11">
    <name type="scientific">Kushneria phosphatilytica</name>
    <dbReference type="NCBI Taxonomy" id="657387"/>
    <lineage>
        <taxon>Bacteria</taxon>
        <taxon>Pseudomonadati</taxon>
        <taxon>Pseudomonadota</taxon>
        <taxon>Gammaproteobacteria</taxon>
        <taxon>Oceanospirillales</taxon>
        <taxon>Halomonadaceae</taxon>
        <taxon>Kushneria</taxon>
    </lineage>
</organism>
<accession>A0A5C0ZTV1</accession>
<dbReference type="CDD" id="cd06173">
    <property type="entry name" value="MFS_MefA_like"/>
    <property type="match status" value="1"/>
</dbReference>
<evidence type="ECO:0000313" key="10">
    <source>
        <dbReference type="EMBL" id="QEL09812.1"/>
    </source>
</evidence>
<feature type="transmembrane region" description="Helical" evidence="8">
    <location>
        <begin position="247"/>
        <end position="265"/>
    </location>
</feature>
<dbReference type="PROSITE" id="PS50850">
    <property type="entry name" value="MFS"/>
    <property type="match status" value="1"/>
</dbReference>
<dbReference type="InterPro" id="IPR036259">
    <property type="entry name" value="MFS_trans_sf"/>
</dbReference>
<proteinExistence type="predicted"/>
<evidence type="ECO:0000313" key="11">
    <source>
        <dbReference type="Proteomes" id="UP000322553"/>
    </source>
</evidence>
<dbReference type="Pfam" id="PF05977">
    <property type="entry name" value="MFS_3"/>
    <property type="match status" value="1"/>
</dbReference>
<evidence type="ECO:0000256" key="5">
    <source>
        <dbReference type="ARBA" id="ARBA00022989"/>
    </source>
</evidence>
<dbReference type="KEGG" id="kuy:FY550_00820"/>
<keyword evidence="5 8" id="KW-1133">Transmembrane helix</keyword>
<dbReference type="EMBL" id="CP043420">
    <property type="protein sequence ID" value="QEL09812.1"/>
    <property type="molecule type" value="Genomic_DNA"/>
</dbReference>
<dbReference type="InterPro" id="IPR010290">
    <property type="entry name" value="TM_effector"/>
</dbReference>
<keyword evidence="11" id="KW-1185">Reference proteome</keyword>
<evidence type="ECO:0000256" key="8">
    <source>
        <dbReference type="SAM" id="Phobius"/>
    </source>
</evidence>
<dbReference type="Gene3D" id="1.20.1250.20">
    <property type="entry name" value="MFS general substrate transporter like domains"/>
    <property type="match status" value="1"/>
</dbReference>
<gene>
    <name evidence="10" type="ORF">FY550_00820</name>
</gene>
<feature type="transmembrane region" description="Helical" evidence="8">
    <location>
        <begin position="67"/>
        <end position="89"/>
    </location>
</feature>
<name>A0A5C0ZTV1_9GAMM</name>
<dbReference type="GO" id="GO:0022857">
    <property type="term" value="F:transmembrane transporter activity"/>
    <property type="evidence" value="ECO:0007669"/>
    <property type="project" value="InterPro"/>
</dbReference>
<reference evidence="10 11" key="1">
    <citation type="submission" date="2019-08" db="EMBL/GenBank/DDBJ databases">
        <title>Complete genome sequence of Kushneria sp. YCWA18, a halophilic phosphate-solubilizing bacterium isolated from Daqiao saltern in China.</title>
        <authorList>
            <person name="Du G.-X."/>
            <person name="Qu L.-Y."/>
        </authorList>
    </citation>
    <scope>NUCLEOTIDE SEQUENCE [LARGE SCALE GENOMIC DNA]</scope>
    <source>
        <strain evidence="10 11">YCWA18</strain>
    </source>
</reference>
<feature type="transmembrane region" description="Helical" evidence="8">
    <location>
        <begin position="368"/>
        <end position="388"/>
    </location>
</feature>
<evidence type="ECO:0000256" key="4">
    <source>
        <dbReference type="ARBA" id="ARBA00022692"/>
    </source>
</evidence>
<feature type="transmembrane region" description="Helical" evidence="8">
    <location>
        <begin position="38"/>
        <end position="61"/>
    </location>
</feature>
<keyword evidence="4 8" id="KW-0812">Transmembrane</keyword>
<feature type="transmembrane region" description="Helical" evidence="8">
    <location>
        <begin position="277"/>
        <end position="298"/>
    </location>
</feature>
<feature type="region of interest" description="Disordered" evidence="7">
    <location>
        <begin position="543"/>
        <end position="576"/>
    </location>
</feature>
<evidence type="ECO:0000256" key="3">
    <source>
        <dbReference type="ARBA" id="ARBA00022475"/>
    </source>
</evidence>
<dbReference type="SUPFAM" id="SSF103473">
    <property type="entry name" value="MFS general substrate transporter"/>
    <property type="match status" value="1"/>
</dbReference>
<keyword evidence="3" id="KW-1003">Cell membrane</keyword>
<keyword evidence="6 8" id="KW-0472">Membrane</keyword>
<evidence type="ECO:0000256" key="6">
    <source>
        <dbReference type="ARBA" id="ARBA00023136"/>
    </source>
</evidence>
<dbReference type="PANTHER" id="PTHR23513">
    <property type="entry name" value="INTEGRAL MEMBRANE EFFLUX PROTEIN-RELATED"/>
    <property type="match status" value="1"/>
</dbReference>
<protein>
    <submittedName>
        <fullName evidence="10">MFS transporter</fullName>
    </submittedName>
</protein>
<sequence length="576" mass="62174">MLQPVSRQSDLTVKSDIPPPRPADVGTFTPLTIPAFRAIWIANLFANLGVWAQSVAAAWVVTAAHGSALQVAMIQVATALPLVLLAIISGVVADNHDRRRIMLFGMSIEILGGLGLTTLAFLDWLNPNLLLVAILCVSIGAAITAPAWQAAVSEQVPRNLVSNAVLLNSVNFNAARAVGPALGGALLALVQPAWIFLLNCLCGIGLLWTLWRWHRAVPEKTLPPERILEGIKAALHFTQYSSVTRLIMLRSFIFGLSASAIWALLPLLAHQHPNGSALLYGYLLGALGLGAIAGSTLVTRARRKLGSSRLISVAALVLGGVMVTLGSIDTLWVLLPVLIIGGSCWIAAVASYNSSVQVLVPDWVKARALALYQTALYAGLTLGSMLWGQLAEGLAVQGTILIAGIALVLSALLFLPSRLPELSADELTGAPAPFTEQPGFAFDPRRGSVMVTIEYRIAGERTREFARAVRPLRRLRLRNGARRWSLYRDIEDRELWQEVFLVPNWLQHLRMLDRMTVADRAVIERVMALHNDAEAPRVRHGVSYRSSRHASETPILAPGNPGLQEARQADPGEAGA</sequence>
<dbReference type="AlphaFoldDB" id="A0A5C0ZTV1"/>
<feature type="domain" description="Major facilitator superfamily (MFS) profile" evidence="9">
    <location>
        <begin position="35"/>
        <end position="423"/>
    </location>
</feature>
<evidence type="ECO:0000256" key="7">
    <source>
        <dbReference type="SAM" id="MobiDB-lite"/>
    </source>
</evidence>
<dbReference type="GO" id="GO:0005886">
    <property type="term" value="C:plasma membrane"/>
    <property type="evidence" value="ECO:0007669"/>
    <property type="project" value="UniProtKB-SubCell"/>
</dbReference>
<dbReference type="RefSeq" id="WP_149054288.1">
    <property type="nucleotide sequence ID" value="NZ_CP043420.1"/>
</dbReference>
<evidence type="ECO:0000259" key="9">
    <source>
        <dbReference type="PROSITE" id="PS50850"/>
    </source>
</evidence>
<feature type="transmembrane region" description="Helical" evidence="8">
    <location>
        <begin position="334"/>
        <end position="356"/>
    </location>
</feature>
<dbReference type="InterPro" id="IPR020846">
    <property type="entry name" value="MFS_dom"/>
</dbReference>
<dbReference type="PANTHER" id="PTHR23513:SF11">
    <property type="entry name" value="STAPHYLOFERRIN A TRANSPORTER"/>
    <property type="match status" value="1"/>
</dbReference>
<evidence type="ECO:0000256" key="1">
    <source>
        <dbReference type="ARBA" id="ARBA00004651"/>
    </source>
</evidence>